<comment type="caution">
    <text evidence="1">The sequence shown here is derived from an EMBL/GenBank/DDBJ whole genome shotgun (WGS) entry which is preliminary data.</text>
</comment>
<dbReference type="OrthoDB" id="2739356at2"/>
<protein>
    <submittedName>
        <fullName evidence="1">Uncharacterized protein</fullName>
    </submittedName>
</protein>
<dbReference type="RefSeq" id="WP_142509616.1">
    <property type="nucleotide sequence ID" value="NZ_SADV01000013.1"/>
</dbReference>
<dbReference type="AlphaFoldDB" id="A0A544UDU9"/>
<evidence type="ECO:0000313" key="1">
    <source>
        <dbReference type="EMBL" id="TQR30555.1"/>
    </source>
</evidence>
<reference evidence="1 2" key="1">
    <citation type="submission" date="2018-03" db="EMBL/GenBank/DDBJ databases">
        <title>Aerobic endospore-forming bacteria genome sequencing and assembly.</title>
        <authorList>
            <person name="Cavalcante D.A."/>
            <person name="Driks A."/>
            <person name="Putonti C."/>
            <person name="De-Souza M.T."/>
        </authorList>
    </citation>
    <scope>NUCLEOTIDE SEQUENCE [LARGE SCALE GENOMIC DNA]</scope>
    <source>
        <strain evidence="1 2">SDF0037</strain>
    </source>
</reference>
<dbReference type="Proteomes" id="UP000317944">
    <property type="component" value="Unassembled WGS sequence"/>
</dbReference>
<name>A0A544UDU9_LYSSH</name>
<sequence>MLKNTTIISFALVLLFFCIGCSNNAKKIILDIADDKGNYKERIEILDKDQVSIAHKILNNAEWEEENEVSFGLLKYRMSFAFIDSNKEVKSSYYLIYIYSNEQLILVENDAKFTKLSIEDSKKLFDILPSDTESLRTTVANFHTHIAVESYGVLKR</sequence>
<dbReference type="EMBL" id="SADV01000013">
    <property type="protein sequence ID" value="TQR30555.1"/>
    <property type="molecule type" value="Genomic_DNA"/>
</dbReference>
<evidence type="ECO:0000313" key="2">
    <source>
        <dbReference type="Proteomes" id="UP000317944"/>
    </source>
</evidence>
<organism evidence="1 2">
    <name type="scientific">Lysinibacillus sphaericus</name>
    <name type="common">Bacillus sphaericus</name>
    <dbReference type="NCBI Taxonomy" id="1421"/>
    <lineage>
        <taxon>Bacteria</taxon>
        <taxon>Bacillati</taxon>
        <taxon>Bacillota</taxon>
        <taxon>Bacilli</taxon>
        <taxon>Bacillales</taxon>
        <taxon>Bacillaceae</taxon>
        <taxon>Lysinibacillus</taxon>
    </lineage>
</organism>
<gene>
    <name evidence="1" type="ORF">C7Y47_15615</name>
</gene>
<proteinExistence type="predicted"/>
<accession>A0A544UDU9</accession>